<dbReference type="CDD" id="cd00121">
    <property type="entry name" value="MATH"/>
    <property type="match status" value="1"/>
</dbReference>
<dbReference type="SUPFAM" id="SSF49599">
    <property type="entry name" value="TRAF domain-like"/>
    <property type="match status" value="1"/>
</dbReference>
<dbReference type="InterPro" id="IPR002083">
    <property type="entry name" value="MATH/TRAF_dom"/>
</dbReference>
<dbReference type="PANTHER" id="PTHR26379">
    <property type="entry name" value="BTB/POZ AND MATH DOMAIN-CONTAINING PROTEIN 1"/>
    <property type="match status" value="1"/>
</dbReference>
<dbReference type="Gene3D" id="3.30.710.10">
    <property type="entry name" value="Potassium Channel Kv1.1, Chain A"/>
    <property type="match status" value="1"/>
</dbReference>
<reference evidence="3 4" key="2">
    <citation type="submission" date="2024-10" db="EMBL/GenBank/DDBJ databases">
        <authorList>
            <person name="Ryan C."/>
        </authorList>
    </citation>
    <scope>NUCLEOTIDE SEQUENCE [LARGE SCALE GENOMIC DNA]</scope>
</reference>
<sequence>MTIDGFSKLKEASSSEDDIKGWNIKSDRFCAGGHTWYIDLHPSPSQDEDEDEDEDWMCVTLYPDPDLIIDDDDMVKVWYEVDLLTRAGESVASAQSSFSFTSTRPDGVYMLEELNASPLLGDSFQVRCDLTIVIGEIAAVRPPDMHRHLGGLLASQVGGDVTFNVGGELFTVHKCILAARSPVFMAELFGPAGKDIKTPTIDDMEPRVFKALLHFIYTDTLPEVVNDDDDKFGMALGLLDAAHRCGMERLKLICEDIMGAYVDEITAVAALKMAETRGFHRLKQVCIKILKDLLARVAP</sequence>
<keyword evidence="4" id="KW-1185">Reference proteome</keyword>
<gene>
    <name evidence="3" type="ORF">URODEC1_LOCUS60572</name>
</gene>
<dbReference type="PANTHER" id="PTHR26379:SF187">
    <property type="entry name" value="OS07G0655300 PROTEIN"/>
    <property type="match status" value="1"/>
</dbReference>
<protein>
    <recommendedName>
        <fullName evidence="2">BTB domain-containing protein</fullName>
    </recommendedName>
</protein>
<dbReference type="EMBL" id="OZ075134">
    <property type="protein sequence ID" value="CAL4991235.1"/>
    <property type="molecule type" value="Genomic_DNA"/>
</dbReference>
<dbReference type="PROSITE" id="PS50097">
    <property type="entry name" value="BTB"/>
    <property type="match status" value="1"/>
</dbReference>
<dbReference type="InterPro" id="IPR008974">
    <property type="entry name" value="TRAF-like"/>
</dbReference>
<dbReference type="InterPro" id="IPR045005">
    <property type="entry name" value="BPM1-6"/>
</dbReference>
<accession>A0ABC9B342</accession>
<dbReference type="SUPFAM" id="SSF54695">
    <property type="entry name" value="POZ domain"/>
    <property type="match status" value="1"/>
</dbReference>
<dbReference type="Pfam" id="PF00651">
    <property type="entry name" value="BTB"/>
    <property type="match status" value="1"/>
</dbReference>
<evidence type="ECO:0000313" key="4">
    <source>
        <dbReference type="Proteomes" id="UP001497457"/>
    </source>
</evidence>
<evidence type="ECO:0000313" key="3">
    <source>
        <dbReference type="EMBL" id="CAL4991235.1"/>
    </source>
</evidence>
<dbReference type="AlphaFoldDB" id="A0ABC9B342"/>
<dbReference type="InterPro" id="IPR011333">
    <property type="entry name" value="SKP1/BTB/POZ_sf"/>
</dbReference>
<dbReference type="Proteomes" id="UP001497457">
    <property type="component" value="Chromosome 24b"/>
</dbReference>
<proteinExistence type="predicted"/>
<comment type="pathway">
    <text evidence="1">Protein modification; protein ubiquitination.</text>
</comment>
<evidence type="ECO:0000259" key="2">
    <source>
        <dbReference type="PROSITE" id="PS50097"/>
    </source>
</evidence>
<reference evidence="4" key="1">
    <citation type="submission" date="2024-06" db="EMBL/GenBank/DDBJ databases">
        <authorList>
            <person name="Ryan C."/>
        </authorList>
    </citation>
    <scope>NUCLEOTIDE SEQUENCE [LARGE SCALE GENOMIC DNA]</scope>
</reference>
<dbReference type="Gene3D" id="2.60.210.10">
    <property type="entry name" value="Apoptosis, Tumor Necrosis Factor Receptor Associated Protein 2, Chain A"/>
    <property type="match status" value="1"/>
</dbReference>
<dbReference type="SMART" id="SM00225">
    <property type="entry name" value="BTB"/>
    <property type="match status" value="1"/>
</dbReference>
<organism evidence="3 4">
    <name type="scientific">Urochloa decumbens</name>
    <dbReference type="NCBI Taxonomy" id="240449"/>
    <lineage>
        <taxon>Eukaryota</taxon>
        <taxon>Viridiplantae</taxon>
        <taxon>Streptophyta</taxon>
        <taxon>Embryophyta</taxon>
        <taxon>Tracheophyta</taxon>
        <taxon>Spermatophyta</taxon>
        <taxon>Magnoliopsida</taxon>
        <taxon>Liliopsida</taxon>
        <taxon>Poales</taxon>
        <taxon>Poaceae</taxon>
        <taxon>PACMAD clade</taxon>
        <taxon>Panicoideae</taxon>
        <taxon>Panicodae</taxon>
        <taxon>Paniceae</taxon>
        <taxon>Melinidinae</taxon>
        <taxon>Urochloa</taxon>
    </lineage>
</organism>
<evidence type="ECO:0000256" key="1">
    <source>
        <dbReference type="ARBA" id="ARBA00004906"/>
    </source>
</evidence>
<dbReference type="InterPro" id="IPR000210">
    <property type="entry name" value="BTB/POZ_dom"/>
</dbReference>
<name>A0ABC9B342_9POAL</name>
<feature type="domain" description="BTB" evidence="2">
    <location>
        <begin position="159"/>
        <end position="221"/>
    </location>
</feature>